<dbReference type="Proteomes" id="UP001267290">
    <property type="component" value="Unassembled WGS sequence"/>
</dbReference>
<dbReference type="Pfam" id="PF02465">
    <property type="entry name" value="FliD_N"/>
    <property type="match status" value="1"/>
</dbReference>
<dbReference type="Gene3D" id="3.30.70.2120">
    <property type="match status" value="1"/>
</dbReference>
<dbReference type="InterPro" id="IPR040026">
    <property type="entry name" value="FliD"/>
</dbReference>
<keyword evidence="8" id="KW-0969">Cilium</keyword>
<evidence type="ECO:0000256" key="4">
    <source>
        <dbReference type="ARBA" id="ARBA00023143"/>
    </source>
</evidence>
<dbReference type="PANTHER" id="PTHR30288:SF0">
    <property type="entry name" value="FLAGELLAR HOOK-ASSOCIATED PROTEIN 2"/>
    <property type="match status" value="1"/>
</dbReference>
<keyword evidence="9" id="KW-1185">Reference proteome</keyword>
<keyword evidence="8" id="KW-0282">Flagellum</keyword>
<organism evidence="8 9">
    <name type="scientific">Paenibacillus qinlingensis</name>
    <dbReference type="NCBI Taxonomy" id="1837343"/>
    <lineage>
        <taxon>Bacteria</taxon>
        <taxon>Bacillati</taxon>
        <taxon>Bacillota</taxon>
        <taxon>Bacilli</taxon>
        <taxon>Bacillales</taxon>
        <taxon>Paenibacillaceae</taxon>
        <taxon>Paenibacillus</taxon>
    </lineage>
</organism>
<sequence>MAGPIRMGGLVSGLDTDTIIKNLMKAEKAPLNKMLQLKQSEEWKRDQYREMNNLLLDFRKASEGLRLQANFQKKAISSDNDGVVSVTQKGTPTLSSYDVNVTGLATPAKAASVKFTTSLDSTTPIGETFSFTVGSKSIDVAATDTMSNVISKINAQSSTTGVTASYVQGDKSITFTSKATGSAASVTIGGAFGASNKLGLSAGTVDKNSTAFAGATAFQASKDALPGNVKINGIDYAFTGSSLTFDGLEFNLKSVGSTRVNMKTDEDAIFNSIKGFADKYNELISKVNTKLTESKYNDYKPLLDEEKEAMNETQIEKWEAKAQSGLLRRDSILSGALTDFRKVLTDRVEGSGIDPKFDTLSEIGITTGGYQENGKLYIDEDKLRQAISQNGTQVMDLFTKYSADTDRTKNFKESGIAQRLYAQVNNSIKDLTDKAGSSAYLSDKSVLGKELRELDTNIRSWKERLEKKEDSYWRKFTAMEKAMSQANSQSSWLSQQTG</sequence>
<evidence type="ECO:0000313" key="9">
    <source>
        <dbReference type="Proteomes" id="UP001267290"/>
    </source>
</evidence>
<dbReference type="InterPro" id="IPR003481">
    <property type="entry name" value="FliD_N"/>
</dbReference>
<evidence type="ECO:0000313" key="8">
    <source>
        <dbReference type="EMBL" id="MDR6553575.1"/>
    </source>
</evidence>
<feature type="domain" description="Flagellar hook-associated protein 2 C-terminal" evidence="7">
    <location>
        <begin position="229"/>
        <end position="488"/>
    </location>
</feature>
<feature type="domain" description="Flagellar hook-associated protein 2 N-terminal" evidence="6">
    <location>
        <begin position="12"/>
        <end position="107"/>
    </location>
</feature>
<dbReference type="EMBL" id="JAVDSB010000011">
    <property type="protein sequence ID" value="MDR6553575.1"/>
    <property type="molecule type" value="Genomic_DNA"/>
</dbReference>
<dbReference type="InterPro" id="IPR010810">
    <property type="entry name" value="Flagellin_hook_IN_motif"/>
</dbReference>
<dbReference type="Pfam" id="PF07196">
    <property type="entry name" value="Flagellin_IN"/>
    <property type="match status" value="1"/>
</dbReference>
<comment type="similarity">
    <text evidence="1 5">Belongs to the FliD family.</text>
</comment>
<reference evidence="8 9" key="1">
    <citation type="submission" date="2023-07" db="EMBL/GenBank/DDBJ databases">
        <title>Sorghum-associated microbial communities from plants grown in Nebraska, USA.</title>
        <authorList>
            <person name="Schachtman D."/>
        </authorList>
    </citation>
    <scope>NUCLEOTIDE SEQUENCE [LARGE SCALE GENOMIC DNA]</scope>
    <source>
        <strain evidence="8 9">CC258</strain>
    </source>
</reference>
<evidence type="ECO:0000256" key="3">
    <source>
        <dbReference type="ARBA" id="ARBA00023054"/>
    </source>
</evidence>
<keyword evidence="8" id="KW-0966">Cell projection</keyword>
<keyword evidence="4 5" id="KW-0975">Bacterial flagellum</keyword>
<proteinExistence type="inferred from homology"/>
<dbReference type="InterPro" id="IPR010809">
    <property type="entry name" value="FliD_C"/>
</dbReference>
<dbReference type="Pfam" id="PF07195">
    <property type="entry name" value="FliD_C"/>
    <property type="match status" value="1"/>
</dbReference>
<keyword evidence="5" id="KW-0964">Secreted</keyword>
<comment type="caution">
    <text evidence="8">The sequence shown here is derived from an EMBL/GenBank/DDBJ whole genome shotgun (WGS) entry which is preliminary data.</text>
</comment>
<keyword evidence="3" id="KW-0175">Coiled coil</keyword>
<gene>
    <name evidence="8" type="ORF">J2736_004782</name>
</gene>
<dbReference type="RefSeq" id="WP_310501039.1">
    <property type="nucleotide sequence ID" value="NZ_JAVDSB010000011.1"/>
</dbReference>
<evidence type="ECO:0000259" key="6">
    <source>
        <dbReference type="Pfam" id="PF02465"/>
    </source>
</evidence>
<comment type="subunit">
    <text evidence="2 5">Homopentamer.</text>
</comment>
<accession>A0ABU1P1F5</accession>
<dbReference type="PANTHER" id="PTHR30288">
    <property type="entry name" value="FLAGELLAR CAP/ASSEMBLY PROTEIN FLID"/>
    <property type="match status" value="1"/>
</dbReference>
<comment type="function">
    <text evidence="5">Required for morphogenesis and for the elongation of the flagellar filament by facilitating polymerization of the flagellin monomers at the tip of growing filament. Forms a capping structure, which prevents flagellin subunits (transported through the central channel of the flagellum) from leaking out without polymerization at the distal end.</text>
</comment>
<name>A0ABU1P1F5_9BACL</name>
<comment type="subcellular location">
    <subcellularLocation>
        <location evidence="5">Secreted</location>
    </subcellularLocation>
    <subcellularLocation>
        <location evidence="5">Bacterial flagellum</location>
    </subcellularLocation>
</comment>
<evidence type="ECO:0000256" key="5">
    <source>
        <dbReference type="RuleBase" id="RU362066"/>
    </source>
</evidence>
<evidence type="ECO:0000259" key="7">
    <source>
        <dbReference type="Pfam" id="PF07195"/>
    </source>
</evidence>
<protein>
    <recommendedName>
        <fullName evidence="5">Flagellar hook-associated protein 2</fullName>
        <shortName evidence="5">HAP2</shortName>
    </recommendedName>
    <alternativeName>
        <fullName evidence="5">Flagellar cap protein</fullName>
    </alternativeName>
</protein>
<evidence type="ECO:0000256" key="1">
    <source>
        <dbReference type="ARBA" id="ARBA00009764"/>
    </source>
</evidence>
<evidence type="ECO:0000256" key="2">
    <source>
        <dbReference type="ARBA" id="ARBA00011255"/>
    </source>
</evidence>